<name>A0A8I0AJY3_9FIRM</name>
<dbReference type="AlphaFoldDB" id="A0A8I0AJY3"/>
<protein>
    <submittedName>
        <fullName evidence="1">SAM-dependent methyltransferase</fullName>
    </submittedName>
</protein>
<keyword evidence="1" id="KW-0489">Methyltransferase</keyword>
<dbReference type="Pfam" id="PF12847">
    <property type="entry name" value="Methyltransf_18"/>
    <property type="match status" value="1"/>
</dbReference>
<dbReference type="GO" id="GO:0160105">
    <property type="term" value="F:tRNA (adenine(22)-N1)-methyltransferase activity"/>
    <property type="evidence" value="ECO:0007669"/>
    <property type="project" value="InterPro"/>
</dbReference>
<gene>
    <name evidence="1" type="ORF">H8S09_11040</name>
</gene>
<dbReference type="PIRSF" id="PIRSF018637">
    <property type="entry name" value="TrmK"/>
    <property type="match status" value="1"/>
</dbReference>
<dbReference type="EMBL" id="JACOOX010000006">
    <property type="protein sequence ID" value="MBC5663405.1"/>
    <property type="molecule type" value="Genomic_DNA"/>
</dbReference>
<evidence type="ECO:0000313" key="2">
    <source>
        <dbReference type="Proteomes" id="UP000615234"/>
    </source>
</evidence>
<evidence type="ECO:0000313" key="1">
    <source>
        <dbReference type="EMBL" id="MBC5663405.1"/>
    </source>
</evidence>
<accession>A0A8I0AJY3</accession>
<dbReference type="Proteomes" id="UP000615234">
    <property type="component" value="Unassembled WGS sequence"/>
</dbReference>
<dbReference type="SUPFAM" id="SSF53335">
    <property type="entry name" value="S-adenosyl-L-methionine-dependent methyltransferases"/>
    <property type="match status" value="1"/>
</dbReference>
<dbReference type="InterPro" id="IPR006901">
    <property type="entry name" value="TrmK"/>
</dbReference>
<comment type="caution">
    <text evidence="1">The sequence shown here is derived from an EMBL/GenBank/DDBJ whole genome shotgun (WGS) entry which is preliminary data.</text>
</comment>
<sequence length="244" mass="27381">MIELSKRMQSVADMIQPCDAVGDIGCDHAFVSIYLVEQRRAKRVIASDVRRGPIAIAKRNIEAMNLSDQIEIRMGDGLDTIVPGEVNAVVLAGMGGMLMIDILERGEEVVTRCDQLVLQPQSDIEKVRRYLAEKGYHLADEQMLIDAGKYYNLLDVRVHEMVQKDEYDCSKLADDWCYMYGGSLLRKKDPVLRSWLVKRRDTTAGLINSLSGKNTENAAKRLKTVKAEQKTICAVLKQVYGIDG</sequence>
<proteinExistence type="predicted"/>
<organism evidence="1 2">
    <name type="scientific">Coprococcus hominis</name>
    <name type="common">ex Liu et al. 2022</name>
    <dbReference type="NCBI Taxonomy" id="2763039"/>
    <lineage>
        <taxon>Bacteria</taxon>
        <taxon>Bacillati</taxon>
        <taxon>Bacillota</taxon>
        <taxon>Clostridia</taxon>
        <taxon>Lachnospirales</taxon>
        <taxon>Lachnospiraceae</taxon>
        <taxon>Coprococcus</taxon>
    </lineage>
</organism>
<dbReference type="GO" id="GO:0032259">
    <property type="term" value="P:methylation"/>
    <property type="evidence" value="ECO:0007669"/>
    <property type="project" value="UniProtKB-KW"/>
</dbReference>
<dbReference type="PANTHER" id="PTHR38451:SF1">
    <property type="entry name" value="TRNA (ADENINE(22)-N(1))-METHYLTRANSFERASE"/>
    <property type="match status" value="1"/>
</dbReference>
<dbReference type="RefSeq" id="WP_117808764.1">
    <property type="nucleotide sequence ID" value="NZ_JACOOX010000006.1"/>
</dbReference>
<keyword evidence="1" id="KW-0808">Transferase</keyword>
<reference evidence="1 2" key="1">
    <citation type="submission" date="2020-08" db="EMBL/GenBank/DDBJ databases">
        <title>Genome public.</title>
        <authorList>
            <person name="Liu C."/>
            <person name="Sun Q."/>
        </authorList>
    </citation>
    <scope>NUCLEOTIDE SEQUENCE [LARGE SCALE GENOMIC DNA]</scope>
    <source>
        <strain evidence="1 2">NSJ-10</strain>
    </source>
</reference>
<dbReference type="PANTHER" id="PTHR38451">
    <property type="entry name" value="TRNA (ADENINE(22)-N(1))-METHYLTRANSFERASE"/>
    <property type="match status" value="1"/>
</dbReference>
<keyword evidence="2" id="KW-1185">Reference proteome</keyword>
<dbReference type="InterPro" id="IPR029063">
    <property type="entry name" value="SAM-dependent_MTases_sf"/>
</dbReference>
<dbReference type="Gene3D" id="3.40.50.150">
    <property type="entry name" value="Vaccinia Virus protein VP39"/>
    <property type="match status" value="1"/>
</dbReference>